<evidence type="ECO:0000313" key="3">
    <source>
        <dbReference type="Proteomes" id="UP001596297"/>
    </source>
</evidence>
<dbReference type="Proteomes" id="UP001596297">
    <property type="component" value="Unassembled WGS sequence"/>
</dbReference>
<sequence>MSQRPSTHIWALTRWLWQEHARRGLNPEIAALLVGFAVLGRPESWETARALVLLVALLIAQLVTWRLVSANSSLRAVHWFLALGRSSFDLAVWLCATLVAAACAVLLTLAAQAQLSGWGHCHSCLIYWPRRVWEPERHCLACGFSLPLCLAWQLPS</sequence>
<evidence type="ECO:0000313" key="2">
    <source>
        <dbReference type="EMBL" id="MFC6591174.1"/>
    </source>
</evidence>
<accession>A0ABW1YAF4</accession>
<feature type="transmembrane region" description="Helical" evidence="1">
    <location>
        <begin position="90"/>
        <end position="110"/>
    </location>
</feature>
<name>A0ABW1YAF4_9DEIO</name>
<protein>
    <submittedName>
        <fullName evidence="2">Uncharacterized protein</fullName>
    </submittedName>
</protein>
<proteinExistence type="predicted"/>
<dbReference type="EMBL" id="JBHSWD010000001">
    <property type="protein sequence ID" value="MFC6591174.1"/>
    <property type="molecule type" value="Genomic_DNA"/>
</dbReference>
<gene>
    <name evidence="2" type="ORF">ACFP81_03435</name>
</gene>
<keyword evidence="1" id="KW-0812">Transmembrane</keyword>
<keyword evidence="1" id="KW-0472">Membrane</keyword>
<organism evidence="2 3">
    <name type="scientific">Deinococcus lacus</name>
    <dbReference type="NCBI Taxonomy" id="392561"/>
    <lineage>
        <taxon>Bacteria</taxon>
        <taxon>Thermotogati</taxon>
        <taxon>Deinococcota</taxon>
        <taxon>Deinococci</taxon>
        <taxon>Deinococcales</taxon>
        <taxon>Deinococcaceae</taxon>
        <taxon>Deinococcus</taxon>
    </lineage>
</organism>
<dbReference type="RefSeq" id="WP_380082182.1">
    <property type="nucleotide sequence ID" value="NZ_JBHSWD010000001.1"/>
</dbReference>
<keyword evidence="3" id="KW-1185">Reference proteome</keyword>
<evidence type="ECO:0000256" key="1">
    <source>
        <dbReference type="SAM" id="Phobius"/>
    </source>
</evidence>
<comment type="caution">
    <text evidence="2">The sequence shown here is derived from an EMBL/GenBank/DDBJ whole genome shotgun (WGS) entry which is preliminary data.</text>
</comment>
<keyword evidence="1" id="KW-1133">Transmembrane helix</keyword>
<feature type="transmembrane region" description="Helical" evidence="1">
    <location>
        <begin position="50"/>
        <end position="70"/>
    </location>
</feature>
<reference evidence="3" key="1">
    <citation type="journal article" date="2019" name="Int. J. Syst. Evol. Microbiol.">
        <title>The Global Catalogue of Microorganisms (GCM) 10K type strain sequencing project: providing services to taxonomists for standard genome sequencing and annotation.</title>
        <authorList>
            <consortium name="The Broad Institute Genomics Platform"/>
            <consortium name="The Broad Institute Genome Sequencing Center for Infectious Disease"/>
            <person name="Wu L."/>
            <person name="Ma J."/>
        </authorList>
    </citation>
    <scope>NUCLEOTIDE SEQUENCE [LARGE SCALE GENOMIC DNA]</scope>
    <source>
        <strain evidence="3">CGMCC 1.15772</strain>
    </source>
</reference>